<dbReference type="GO" id="GO:0009089">
    <property type="term" value="P:lysine biosynthetic process via diaminopimelate"/>
    <property type="evidence" value="ECO:0007669"/>
    <property type="project" value="UniProtKB-UniRule"/>
</dbReference>
<comment type="pathway">
    <text evidence="2 12">Amino-acid biosynthesis; L-lysine biosynthesis via DAP pathway; (S)-tetrahydrodipicolinate from L-aspartate: step 3/4.</text>
</comment>
<dbReference type="PROSITE" id="PS00665">
    <property type="entry name" value="DHDPS_1"/>
    <property type="match status" value="1"/>
</dbReference>
<dbReference type="RefSeq" id="WP_250095438.1">
    <property type="nucleotide sequence ID" value="NZ_JAKRYL010000004.1"/>
</dbReference>
<evidence type="ECO:0000256" key="14">
    <source>
        <dbReference type="PIRSR" id="PIRSR001365-1"/>
    </source>
</evidence>
<dbReference type="Proteomes" id="UP001139150">
    <property type="component" value="Unassembled WGS sequence"/>
</dbReference>
<feature type="active site" description="Proton donor/acceptor" evidence="12 14">
    <location>
        <position position="134"/>
    </location>
</feature>
<reference evidence="16" key="1">
    <citation type="submission" date="2022-02" db="EMBL/GenBank/DDBJ databases">
        <title>Halalkalibacter sp. nov. isolated from Lonar Lake, India.</title>
        <authorList>
            <person name="Joshi A."/>
            <person name="Thite S."/>
            <person name="Lodha T."/>
        </authorList>
    </citation>
    <scope>NUCLEOTIDE SEQUENCE</scope>
    <source>
        <strain evidence="16">MEB205</strain>
    </source>
</reference>
<evidence type="ECO:0000256" key="12">
    <source>
        <dbReference type="HAMAP-Rule" id="MF_00418"/>
    </source>
</evidence>
<evidence type="ECO:0000256" key="9">
    <source>
        <dbReference type="ARBA" id="ARBA00023239"/>
    </source>
</evidence>
<gene>
    <name evidence="12 16" type="primary">dapA</name>
    <name evidence="16" type="ORF">MF646_05225</name>
</gene>
<comment type="subunit">
    <text evidence="12">Homotetramer; dimer of dimers.</text>
</comment>
<comment type="caution">
    <text evidence="16">The sequence shown here is derived from an EMBL/GenBank/DDBJ whole genome shotgun (WGS) entry which is preliminary data.</text>
</comment>
<feature type="binding site" evidence="12 15">
    <location>
        <position position="204"/>
    </location>
    <ligand>
        <name>pyruvate</name>
        <dbReference type="ChEBI" id="CHEBI:15361"/>
    </ligand>
</feature>
<evidence type="ECO:0000256" key="1">
    <source>
        <dbReference type="ARBA" id="ARBA00003294"/>
    </source>
</evidence>
<proteinExistence type="inferred from homology"/>
<dbReference type="PRINTS" id="PR00146">
    <property type="entry name" value="DHPICSNTHASE"/>
</dbReference>
<dbReference type="PANTHER" id="PTHR12128:SF66">
    <property type="entry name" value="4-HYDROXY-2-OXOGLUTARATE ALDOLASE, MITOCHONDRIAL"/>
    <property type="match status" value="1"/>
</dbReference>
<dbReference type="InterPro" id="IPR020625">
    <property type="entry name" value="Schiff_base-form_aldolases_AS"/>
</dbReference>
<dbReference type="EC" id="4.3.3.7" evidence="4 12"/>
<evidence type="ECO:0000256" key="15">
    <source>
        <dbReference type="PIRSR" id="PIRSR001365-2"/>
    </source>
</evidence>
<feature type="site" description="Part of a proton relay during catalysis" evidence="12">
    <location>
        <position position="108"/>
    </location>
</feature>
<keyword evidence="17" id="KW-1185">Reference proteome</keyword>
<keyword evidence="5 12" id="KW-0963">Cytoplasm</keyword>
<feature type="active site" description="Schiff-base intermediate with substrate" evidence="12 14">
    <location>
        <position position="162"/>
    </location>
</feature>
<protein>
    <recommendedName>
        <fullName evidence="4 12">4-hydroxy-tetrahydrodipicolinate synthase</fullName>
        <shortName evidence="12">HTPA synthase</shortName>
        <ecNumber evidence="4 12">4.3.3.7</ecNumber>
    </recommendedName>
</protein>
<dbReference type="AlphaFoldDB" id="A0A9X2A6L6"/>
<dbReference type="PANTHER" id="PTHR12128">
    <property type="entry name" value="DIHYDRODIPICOLINATE SYNTHASE"/>
    <property type="match status" value="1"/>
</dbReference>
<dbReference type="InterPro" id="IPR005263">
    <property type="entry name" value="DapA"/>
</dbReference>
<evidence type="ECO:0000256" key="4">
    <source>
        <dbReference type="ARBA" id="ARBA00012086"/>
    </source>
</evidence>
<dbReference type="Pfam" id="PF00701">
    <property type="entry name" value="DHDPS"/>
    <property type="match status" value="1"/>
</dbReference>
<dbReference type="GO" id="GO:0005829">
    <property type="term" value="C:cytosol"/>
    <property type="evidence" value="ECO:0007669"/>
    <property type="project" value="TreeGrafter"/>
</dbReference>
<dbReference type="InterPro" id="IPR020624">
    <property type="entry name" value="Schiff_base-form_aldolases_CS"/>
</dbReference>
<comment type="caution">
    <text evidence="12">Was originally thought to be a dihydrodipicolinate synthase (DHDPS), catalyzing the condensation of (S)-aspartate-beta-semialdehyde [(S)-ASA] and pyruvate to dihydrodipicolinate (DHDP). However, it was shown in E.coli that the product of the enzymatic reaction is not dihydrodipicolinate but in fact (4S)-4-hydroxy-2,3,4,5-tetrahydro-(2S)-dipicolinic acid (HTPA), and that the consecutive dehydration reaction leading to DHDP is not spontaneous but catalyzed by DapB.</text>
</comment>
<dbReference type="InterPro" id="IPR002220">
    <property type="entry name" value="DapA-like"/>
</dbReference>
<evidence type="ECO:0000256" key="10">
    <source>
        <dbReference type="ARBA" id="ARBA00023270"/>
    </source>
</evidence>
<evidence type="ECO:0000313" key="17">
    <source>
        <dbReference type="Proteomes" id="UP001139150"/>
    </source>
</evidence>
<comment type="similarity">
    <text evidence="3 12 13">Belongs to the DapA family.</text>
</comment>
<accession>A0A9X2A6L6</accession>
<evidence type="ECO:0000256" key="6">
    <source>
        <dbReference type="ARBA" id="ARBA00022605"/>
    </source>
</evidence>
<evidence type="ECO:0000256" key="2">
    <source>
        <dbReference type="ARBA" id="ARBA00005120"/>
    </source>
</evidence>
<feature type="site" description="Part of a proton relay during catalysis" evidence="12">
    <location>
        <position position="45"/>
    </location>
</feature>
<dbReference type="GO" id="GO:0008840">
    <property type="term" value="F:4-hydroxy-tetrahydrodipicolinate synthase activity"/>
    <property type="evidence" value="ECO:0007669"/>
    <property type="project" value="UniProtKB-UniRule"/>
</dbReference>
<evidence type="ECO:0000256" key="5">
    <source>
        <dbReference type="ARBA" id="ARBA00022490"/>
    </source>
</evidence>
<comment type="catalytic activity">
    <reaction evidence="11 12">
        <text>L-aspartate 4-semialdehyde + pyruvate = (2S,4S)-4-hydroxy-2,3,4,5-tetrahydrodipicolinate + H2O + H(+)</text>
        <dbReference type="Rhea" id="RHEA:34171"/>
        <dbReference type="ChEBI" id="CHEBI:15361"/>
        <dbReference type="ChEBI" id="CHEBI:15377"/>
        <dbReference type="ChEBI" id="CHEBI:15378"/>
        <dbReference type="ChEBI" id="CHEBI:67139"/>
        <dbReference type="ChEBI" id="CHEBI:537519"/>
        <dbReference type="EC" id="4.3.3.7"/>
    </reaction>
</comment>
<feature type="binding site" evidence="12 15">
    <location>
        <position position="46"/>
    </location>
    <ligand>
        <name>pyruvate</name>
        <dbReference type="ChEBI" id="CHEBI:15361"/>
    </ligand>
</feature>
<dbReference type="Gene3D" id="3.20.20.70">
    <property type="entry name" value="Aldolase class I"/>
    <property type="match status" value="1"/>
</dbReference>
<evidence type="ECO:0000256" key="13">
    <source>
        <dbReference type="PIRNR" id="PIRNR001365"/>
    </source>
</evidence>
<dbReference type="PROSITE" id="PS00666">
    <property type="entry name" value="DHDPS_2"/>
    <property type="match status" value="1"/>
</dbReference>
<keyword evidence="7 12" id="KW-0220">Diaminopimelate biosynthesis</keyword>
<keyword evidence="9 12" id="KW-0456">Lyase</keyword>
<dbReference type="HAMAP" id="MF_00418">
    <property type="entry name" value="DapA"/>
    <property type="match status" value="1"/>
</dbReference>
<comment type="subcellular location">
    <subcellularLocation>
        <location evidence="12">Cytoplasm</location>
    </subcellularLocation>
</comment>
<evidence type="ECO:0000256" key="7">
    <source>
        <dbReference type="ARBA" id="ARBA00022915"/>
    </source>
</evidence>
<sequence>MHFGHIVTAMVTPFTQKGLIDVERTKELIDYLIAHGSDALVVAGTTGESPTLSTDEKLELFNVCVKHANKRIPIIAGTGSNNTQASIELTKKAQDLGVDGIMLVAPYYNKPSQEGMYVHFKKIAESTDLPIMLYNVPGRTGVQIEAETTIALSKIPNVVSVKEASGDLEQMAAILTAVDENFTLYTGDDANTLPALAIGAHGVVSVAAHVIGSEMREMITNFKAGNVEKAAKSHRLLLPVMKAMFLAPNPTCVKYALSLQGLEVGDVRLPLIPLNHGQMSEVNKVLKRKS</sequence>
<evidence type="ECO:0000256" key="3">
    <source>
        <dbReference type="ARBA" id="ARBA00007592"/>
    </source>
</evidence>
<keyword evidence="10 12" id="KW-0704">Schiff base</keyword>
<comment type="function">
    <text evidence="1 12">Catalyzes the condensation of (S)-aspartate-beta-semialdehyde [(S)-ASA] and pyruvate to 4-hydroxy-tetrahydrodipicolinate (HTPA).</text>
</comment>
<dbReference type="NCBIfam" id="TIGR00674">
    <property type="entry name" value="dapA"/>
    <property type="match status" value="1"/>
</dbReference>
<dbReference type="SUPFAM" id="SSF51569">
    <property type="entry name" value="Aldolase"/>
    <property type="match status" value="1"/>
</dbReference>
<evidence type="ECO:0000256" key="11">
    <source>
        <dbReference type="ARBA" id="ARBA00047836"/>
    </source>
</evidence>
<keyword evidence="8 12" id="KW-0457">Lysine biosynthesis</keyword>
<dbReference type="GO" id="GO:0019877">
    <property type="term" value="P:diaminopimelate biosynthetic process"/>
    <property type="evidence" value="ECO:0007669"/>
    <property type="project" value="UniProtKB-UniRule"/>
</dbReference>
<evidence type="ECO:0000256" key="8">
    <source>
        <dbReference type="ARBA" id="ARBA00023154"/>
    </source>
</evidence>
<dbReference type="InterPro" id="IPR013785">
    <property type="entry name" value="Aldolase_TIM"/>
</dbReference>
<organism evidence="16 17">
    <name type="scientific">Halalkalibacter alkaliphilus</name>
    <dbReference type="NCBI Taxonomy" id="2917993"/>
    <lineage>
        <taxon>Bacteria</taxon>
        <taxon>Bacillati</taxon>
        <taxon>Bacillota</taxon>
        <taxon>Bacilli</taxon>
        <taxon>Bacillales</taxon>
        <taxon>Bacillaceae</taxon>
        <taxon>Halalkalibacter</taxon>
    </lineage>
</organism>
<keyword evidence="6 12" id="KW-0028">Amino-acid biosynthesis</keyword>
<dbReference type="EMBL" id="JAKRYL010000004">
    <property type="protein sequence ID" value="MCL7746521.1"/>
    <property type="molecule type" value="Genomic_DNA"/>
</dbReference>
<evidence type="ECO:0000313" key="16">
    <source>
        <dbReference type="EMBL" id="MCL7746521.1"/>
    </source>
</evidence>
<dbReference type="PIRSF" id="PIRSF001365">
    <property type="entry name" value="DHDPS"/>
    <property type="match status" value="1"/>
</dbReference>
<dbReference type="SMART" id="SM01130">
    <property type="entry name" value="DHDPS"/>
    <property type="match status" value="1"/>
</dbReference>
<dbReference type="CDD" id="cd00950">
    <property type="entry name" value="DHDPS"/>
    <property type="match status" value="1"/>
</dbReference>
<name>A0A9X2A6L6_9BACI</name>